<accession>A0A0V1MHA6</accession>
<feature type="region of interest" description="Disordered" evidence="1">
    <location>
        <begin position="59"/>
        <end position="109"/>
    </location>
</feature>
<protein>
    <submittedName>
        <fullName evidence="2">Uncharacterized protein</fullName>
    </submittedName>
</protein>
<keyword evidence="3" id="KW-1185">Reference proteome</keyword>
<gene>
    <name evidence="2" type="ORF">T10_8088</name>
</gene>
<dbReference type="EMBL" id="JYDO01000102">
    <property type="protein sequence ID" value="KRZ71082.1"/>
    <property type="molecule type" value="Genomic_DNA"/>
</dbReference>
<dbReference type="Proteomes" id="UP000054843">
    <property type="component" value="Unassembled WGS sequence"/>
</dbReference>
<organism evidence="2 3">
    <name type="scientific">Trichinella papuae</name>
    <dbReference type="NCBI Taxonomy" id="268474"/>
    <lineage>
        <taxon>Eukaryota</taxon>
        <taxon>Metazoa</taxon>
        <taxon>Ecdysozoa</taxon>
        <taxon>Nematoda</taxon>
        <taxon>Enoplea</taxon>
        <taxon>Dorylaimia</taxon>
        <taxon>Trichinellida</taxon>
        <taxon>Trichinellidae</taxon>
        <taxon>Trichinella</taxon>
    </lineage>
</organism>
<comment type="caution">
    <text evidence="2">The sequence shown here is derived from an EMBL/GenBank/DDBJ whole genome shotgun (WGS) entry which is preliminary data.</text>
</comment>
<evidence type="ECO:0000256" key="1">
    <source>
        <dbReference type="SAM" id="MobiDB-lite"/>
    </source>
</evidence>
<evidence type="ECO:0000313" key="2">
    <source>
        <dbReference type="EMBL" id="KRZ71082.1"/>
    </source>
</evidence>
<dbReference type="AlphaFoldDB" id="A0A0V1MHA6"/>
<proteinExistence type="predicted"/>
<feature type="compositionally biased region" description="Basic and acidic residues" evidence="1">
    <location>
        <begin position="69"/>
        <end position="78"/>
    </location>
</feature>
<sequence length="109" mass="12481">MKTEALANKVEVRRTKIPVMVDYLTQLCEVGSHPDEIRELLDEMMAFCEQTLELLLHGRHSTNGSRGPADQREPRFDSWKTPYPSDPPDPKTLTAAVTASQRRMERSRN</sequence>
<evidence type="ECO:0000313" key="3">
    <source>
        <dbReference type="Proteomes" id="UP000054843"/>
    </source>
</evidence>
<name>A0A0V1MHA6_9BILA</name>
<reference evidence="2 3" key="1">
    <citation type="submission" date="2015-01" db="EMBL/GenBank/DDBJ databases">
        <title>Evolution of Trichinella species and genotypes.</title>
        <authorList>
            <person name="Korhonen P.K."/>
            <person name="Edoardo P."/>
            <person name="Giuseppe L.R."/>
            <person name="Gasser R.B."/>
        </authorList>
    </citation>
    <scope>NUCLEOTIDE SEQUENCE [LARGE SCALE GENOMIC DNA]</scope>
    <source>
        <strain evidence="2">ISS1980</strain>
    </source>
</reference>